<feature type="chain" id="PRO_5041957606" description="Lipoprotein" evidence="1">
    <location>
        <begin position="29"/>
        <end position="230"/>
    </location>
</feature>
<gene>
    <name evidence="2" type="ORF">AA314_07815</name>
    <name evidence="3" type="ORF">ATI61_11068</name>
</gene>
<evidence type="ECO:0000256" key="1">
    <source>
        <dbReference type="SAM" id="SignalP"/>
    </source>
</evidence>
<accession>A0AAC8QF06</accession>
<organism evidence="2 4">
    <name type="scientific">Archangium gephyra</name>
    <dbReference type="NCBI Taxonomy" id="48"/>
    <lineage>
        <taxon>Bacteria</taxon>
        <taxon>Pseudomonadati</taxon>
        <taxon>Myxococcota</taxon>
        <taxon>Myxococcia</taxon>
        <taxon>Myxococcales</taxon>
        <taxon>Cystobacterineae</taxon>
        <taxon>Archangiaceae</taxon>
        <taxon>Archangium</taxon>
    </lineage>
</organism>
<name>A0AAC8QF06_9BACT</name>
<evidence type="ECO:0000313" key="2">
    <source>
        <dbReference type="EMBL" id="AKJ06189.1"/>
    </source>
</evidence>
<reference evidence="2 4" key="1">
    <citation type="submission" date="2015-05" db="EMBL/GenBank/DDBJ databases">
        <title>Genome assembly of Archangium gephyra DSM 2261.</title>
        <authorList>
            <person name="Sharma G."/>
            <person name="Subramanian S."/>
        </authorList>
    </citation>
    <scope>NUCLEOTIDE SEQUENCE [LARGE SCALE GENOMIC DNA]</scope>
    <source>
        <strain evidence="2 4">DSM 2261</strain>
    </source>
</reference>
<evidence type="ECO:0000313" key="4">
    <source>
        <dbReference type="Proteomes" id="UP000035579"/>
    </source>
</evidence>
<dbReference type="KEGG" id="age:AA314_07815"/>
<protein>
    <recommendedName>
        <fullName evidence="6">Lipoprotein</fullName>
    </recommendedName>
</protein>
<dbReference type="Proteomes" id="UP000256345">
    <property type="component" value="Unassembled WGS sequence"/>
</dbReference>
<feature type="signal peptide" evidence="1">
    <location>
        <begin position="1"/>
        <end position="28"/>
    </location>
</feature>
<evidence type="ECO:0000313" key="5">
    <source>
        <dbReference type="Proteomes" id="UP000256345"/>
    </source>
</evidence>
<keyword evidence="5" id="KW-1185">Reference proteome</keyword>
<sequence length="230" mass="24563">MGYAPGMRLLFTLPVVLMAVALPSLAQAQSSSCSPYDSDAHEQAQAMTLKASSPKQPVHFQSEAKACPAKGTCRWKQRSYLIQADTVLAGPEQNGFRCAHYVTAKGKPMAGFLPSANLEPAKAPKTLDLAFLTGRWVAGENDITFTAGANGLVHAEGTATYTSETTANTGDFSGDTTPGGEELRFGNPQAEDECLVTVQRRGPYLLVSDNLRCGGLNVSFRGLYVRVKTQ</sequence>
<dbReference type="EMBL" id="CP011509">
    <property type="protein sequence ID" value="AKJ06189.1"/>
    <property type="molecule type" value="Genomic_DNA"/>
</dbReference>
<dbReference type="Proteomes" id="UP000035579">
    <property type="component" value="Chromosome"/>
</dbReference>
<evidence type="ECO:0008006" key="6">
    <source>
        <dbReference type="Google" id="ProtNLM"/>
    </source>
</evidence>
<dbReference type="EMBL" id="QUMU01000010">
    <property type="protein sequence ID" value="REG27061.1"/>
    <property type="molecule type" value="Genomic_DNA"/>
</dbReference>
<evidence type="ECO:0000313" key="3">
    <source>
        <dbReference type="EMBL" id="REG27061.1"/>
    </source>
</evidence>
<keyword evidence="1" id="KW-0732">Signal</keyword>
<dbReference type="AlphaFoldDB" id="A0AAC8QF06"/>
<reference evidence="3 5" key="2">
    <citation type="submission" date="2018-08" db="EMBL/GenBank/DDBJ databases">
        <title>Genomic Encyclopedia of Archaeal and Bacterial Type Strains, Phase II (KMG-II): from individual species to whole genera.</title>
        <authorList>
            <person name="Goeker M."/>
        </authorList>
    </citation>
    <scope>NUCLEOTIDE SEQUENCE [LARGE SCALE GENOMIC DNA]</scope>
    <source>
        <strain evidence="3 5">DSM 2261</strain>
    </source>
</reference>
<proteinExistence type="predicted"/>